<geneLocation type="plasmid" evidence="1 2">
    <name>AZOBR_p5</name>
</geneLocation>
<dbReference type="AlphaFoldDB" id="A0A9P1NS57"/>
<name>A0A9P1NS57_9PROT</name>
<evidence type="ECO:0000313" key="2">
    <source>
        <dbReference type="Proteomes" id="UP000007319"/>
    </source>
</evidence>
<keyword evidence="1" id="KW-0614">Plasmid</keyword>
<proteinExistence type="predicted"/>
<evidence type="ECO:0000313" key="1">
    <source>
        <dbReference type="EMBL" id="CCD03823.1"/>
    </source>
</evidence>
<gene>
    <name evidence="1" type="ORF">AZOBR_p50050</name>
</gene>
<dbReference type="Proteomes" id="UP000007319">
    <property type="component" value="Plasmid AZOBR_p5"/>
</dbReference>
<organism evidence="1 2">
    <name type="scientific">Azospirillum baldaniorum</name>
    <dbReference type="NCBI Taxonomy" id="1064539"/>
    <lineage>
        <taxon>Bacteria</taxon>
        <taxon>Pseudomonadati</taxon>
        <taxon>Pseudomonadota</taxon>
        <taxon>Alphaproteobacteria</taxon>
        <taxon>Rhodospirillales</taxon>
        <taxon>Azospirillaceae</taxon>
        <taxon>Azospirillum</taxon>
    </lineage>
</organism>
<dbReference type="KEGG" id="abs:AZOBR_p50050"/>
<reference evidence="1 2" key="1">
    <citation type="journal article" date="2011" name="PLoS Genet.">
        <title>Azospirillum genomes reveal transition of bacteria from aquatic to terrestrial environments.</title>
        <authorList>
            <person name="Wisniewski-Dye F."/>
            <person name="Borziak K."/>
            <person name="Khalsa-Moyers G."/>
            <person name="Alexandre G."/>
            <person name="Sukharnikov L.O."/>
            <person name="Wuichet K."/>
            <person name="Hurst G.B."/>
            <person name="McDonald W.H."/>
            <person name="Robertson J.S."/>
            <person name="Barbe V."/>
            <person name="Calteau A."/>
            <person name="Rouy Z."/>
            <person name="Mangenot S."/>
            <person name="Prigent-Combaret C."/>
            <person name="Normand P."/>
            <person name="Boyer M."/>
            <person name="Siguier P."/>
            <person name="Dessaux Y."/>
            <person name="Elmerich C."/>
            <person name="Condemine G."/>
            <person name="Krishnen G."/>
            <person name="Kennedy I."/>
            <person name="Paterson A.H."/>
            <person name="Gonzalez V."/>
            <person name="Mavingui P."/>
            <person name="Zhulin I.B."/>
        </authorList>
    </citation>
    <scope>NUCLEOTIDE SEQUENCE [LARGE SCALE GENOMIC DNA]</scope>
    <source>
        <strain evidence="1 2">Sp245</strain>
    </source>
</reference>
<protein>
    <submittedName>
        <fullName evidence="1">Uncharacterized protein</fullName>
    </submittedName>
</protein>
<sequence length="58" mass="6833">MRTPLSLYYFYYGRFLYYSTVAEGRDVLYHRNHRIHGVQFELSGVLDMSRLGRDPAGS</sequence>
<keyword evidence="2" id="KW-1185">Reference proteome</keyword>
<accession>A0A9P1NS57</accession>
<dbReference type="EMBL" id="HE577332">
    <property type="protein sequence ID" value="CCD03823.1"/>
    <property type="molecule type" value="Genomic_DNA"/>
</dbReference>